<dbReference type="EMBL" id="VIEB01001552">
    <property type="protein sequence ID" value="TQD71442.1"/>
    <property type="molecule type" value="Genomic_DNA"/>
</dbReference>
<name>A0A540KBY4_MALBA</name>
<reference evidence="1 2" key="1">
    <citation type="journal article" date="2019" name="G3 (Bethesda)">
        <title>Sequencing of a Wild Apple (Malus baccata) Genome Unravels the Differences Between Cultivated and Wild Apple Species Regarding Disease Resistance and Cold Tolerance.</title>
        <authorList>
            <person name="Chen X."/>
        </authorList>
    </citation>
    <scope>NUCLEOTIDE SEQUENCE [LARGE SCALE GENOMIC DNA]</scope>
    <source>
        <strain evidence="2">cv. Shandingzi</strain>
        <tissue evidence="1">Leaves</tissue>
    </source>
</reference>
<dbReference type="Proteomes" id="UP000315295">
    <property type="component" value="Unassembled WGS sequence"/>
</dbReference>
<dbReference type="AlphaFoldDB" id="A0A540KBY4"/>
<gene>
    <name evidence="1" type="ORF">C1H46_043025</name>
</gene>
<evidence type="ECO:0000313" key="2">
    <source>
        <dbReference type="Proteomes" id="UP000315295"/>
    </source>
</evidence>
<keyword evidence="2" id="KW-1185">Reference proteome</keyword>
<accession>A0A540KBY4</accession>
<evidence type="ECO:0000313" key="1">
    <source>
        <dbReference type="EMBL" id="TQD71442.1"/>
    </source>
</evidence>
<organism evidence="1 2">
    <name type="scientific">Malus baccata</name>
    <name type="common">Siberian crab apple</name>
    <name type="synonym">Pyrus baccata</name>
    <dbReference type="NCBI Taxonomy" id="106549"/>
    <lineage>
        <taxon>Eukaryota</taxon>
        <taxon>Viridiplantae</taxon>
        <taxon>Streptophyta</taxon>
        <taxon>Embryophyta</taxon>
        <taxon>Tracheophyta</taxon>
        <taxon>Spermatophyta</taxon>
        <taxon>Magnoliopsida</taxon>
        <taxon>eudicotyledons</taxon>
        <taxon>Gunneridae</taxon>
        <taxon>Pentapetalae</taxon>
        <taxon>rosids</taxon>
        <taxon>fabids</taxon>
        <taxon>Rosales</taxon>
        <taxon>Rosaceae</taxon>
        <taxon>Amygdaloideae</taxon>
        <taxon>Maleae</taxon>
        <taxon>Malus</taxon>
    </lineage>
</organism>
<sequence>MAKSKNAEKSMNTKVAQPYSTEEVLKVVETLPGAELASDLWWFASELFCTEEEKDVYCHEE</sequence>
<comment type="caution">
    <text evidence="1">The sequence shown here is derived from an EMBL/GenBank/DDBJ whole genome shotgun (WGS) entry which is preliminary data.</text>
</comment>
<protein>
    <submittedName>
        <fullName evidence="1">Uncharacterized protein</fullName>
    </submittedName>
</protein>
<proteinExistence type="predicted"/>